<dbReference type="AlphaFoldDB" id="K0XG75"/>
<dbReference type="eggNOG" id="ENOG502ZRB2">
    <property type="taxonomic scope" value="Bacteria"/>
</dbReference>
<sequence>MRLNKAILYTTLFITMGPVIFSCHRKYTPLPDGYFRIDPYPEEYKEMTLLSPFISFEIPDGTTATLDKDTTLHKNDVKWLNIRYPRYRATIYCSYHILHKNLESLLNESKDLVYRQSIRPDFIKAGNYEDPERKIYATLYNLSAESATPLQFVVTDSTRYLLRGALYFDESGKSDSIAPVIDYLSDDIIHLIESIETRAE</sequence>
<evidence type="ECO:0000313" key="2">
    <source>
        <dbReference type="Proteomes" id="UP000006044"/>
    </source>
</evidence>
<keyword evidence="1" id="KW-0449">Lipoprotein</keyword>
<dbReference type="Pfam" id="PF25593">
    <property type="entry name" value="GldD_lipo"/>
    <property type="match status" value="1"/>
</dbReference>
<organism evidence="1 2">
    <name type="scientific">Barnesiella intestinihominis YIT 11860</name>
    <dbReference type="NCBI Taxonomy" id="742726"/>
    <lineage>
        <taxon>Bacteria</taxon>
        <taxon>Pseudomonadati</taxon>
        <taxon>Bacteroidota</taxon>
        <taxon>Bacteroidia</taxon>
        <taxon>Bacteroidales</taxon>
        <taxon>Barnesiellaceae</taxon>
        <taxon>Barnesiella</taxon>
    </lineage>
</organism>
<dbReference type="Proteomes" id="UP000006044">
    <property type="component" value="Unassembled WGS sequence"/>
</dbReference>
<proteinExistence type="predicted"/>
<reference evidence="1 2" key="1">
    <citation type="submission" date="2012-08" db="EMBL/GenBank/DDBJ databases">
        <title>The Genome Sequence of Barnesiella intestinihominis YIT 11860.</title>
        <authorList>
            <consortium name="The Broad Institute Genome Sequencing Platform"/>
            <person name="Earl A."/>
            <person name="Ward D."/>
            <person name="Feldgarden M."/>
            <person name="Gevers D."/>
            <person name="Morotomi M."/>
            <person name="Walker B."/>
            <person name="Young S.K."/>
            <person name="Zeng Q."/>
            <person name="Gargeya S."/>
            <person name="Fitzgerald M."/>
            <person name="Haas B."/>
            <person name="Abouelleil A."/>
            <person name="Alvarado L."/>
            <person name="Arachchi H.M."/>
            <person name="Berlin A.M."/>
            <person name="Chapman S.B."/>
            <person name="Goldberg J."/>
            <person name="Griggs A."/>
            <person name="Gujja S."/>
            <person name="Hansen M."/>
            <person name="Howarth C."/>
            <person name="Imamovic A."/>
            <person name="Larimer J."/>
            <person name="McCowen C."/>
            <person name="Montmayeur A."/>
            <person name="Murphy C."/>
            <person name="Neiman D."/>
            <person name="Pearson M."/>
            <person name="Priest M."/>
            <person name="Roberts A."/>
            <person name="Saif S."/>
            <person name="Shea T."/>
            <person name="Sisk P."/>
            <person name="Sykes S."/>
            <person name="Wortman J."/>
            <person name="Nusbaum C."/>
            <person name="Birren B."/>
        </authorList>
    </citation>
    <scope>NUCLEOTIDE SEQUENCE [LARGE SCALE GENOMIC DNA]</scope>
    <source>
        <strain evidence="1 2">YIT 11860</strain>
    </source>
</reference>
<dbReference type="EMBL" id="ADLE01000015">
    <property type="protein sequence ID" value="EJZ62915.1"/>
    <property type="molecule type" value="Genomic_DNA"/>
</dbReference>
<accession>K0XG75</accession>
<evidence type="ECO:0000313" key="1">
    <source>
        <dbReference type="EMBL" id="EJZ62915.1"/>
    </source>
</evidence>
<keyword evidence="2" id="KW-1185">Reference proteome</keyword>
<gene>
    <name evidence="1" type="ORF">HMPREF9448_02269</name>
</gene>
<dbReference type="HOGENOM" id="CLU_118000_0_0_10"/>
<dbReference type="InterPro" id="IPR019850">
    <property type="entry name" value="GldD-like"/>
</dbReference>
<dbReference type="OrthoDB" id="679501at2"/>
<dbReference type="GeneID" id="77849469"/>
<dbReference type="RefSeq" id="WP_008862659.1">
    <property type="nucleotide sequence ID" value="NZ_JH815205.1"/>
</dbReference>
<dbReference type="PROSITE" id="PS51257">
    <property type="entry name" value="PROKAR_LIPOPROTEIN"/>
    <property type="match status" value="1"/>
</dbReference>
<name>K0XG75_9BACT</name>
<protein>
    <submittedName>
        <fullName evidence="1">Gliding motility-associated lipoprotein GldD</fullName>
    </submittedName>
</protein>
<dbReference type="STRING" id="742726.HMPREF9448_02269"/>
<comment type="caution">
    <text evidence="1">The sequence shown here is derived from an EMBL/GenBank/DDBJ whole genome shotgun (WGS) entry which is preliminary data.</text>
</comment>